<dbReference type="InterPro" id="IPR051630">
    <property type="entry name" value="Corepressor-Demethylase"/>
</dbReference>
<comment type="similarity">
    <text evidence="3">Belongs to the UTX family.</text>
</comment>
<organism evidence="8 9">
    <name type="scientific">Aquarana catesbeiana</name>
    <name type="common">American bullfrog</name>
    <name type="synonym">Rana catesbeiana</name>
    <dbReference type="NCBI Taxonomy" id="8400"/>
    <lineage>
        <taxon>Eukaryota</taxon>
        <taxon>Metazoa</taxon>
        <taxon>Chordata</taxon>
        <taxon>Craniata</taxon>
        <taxon>Vertebrata</taxon>
        <taxon>Euteleostomi</taxon>
        <taxon>Amphibia</taxon>
        <taxon>Batrachia</taxon>
        <taxon>Anura</taxon>
        <taxon>Neobatrachia</taxon>
        <taxon>Ranoidea</taxon>
        <taxon>Ranidae</taxon>
        <taxon>Aquarana</taxon>
    </lineage>
</organism>
<feature type="non-terminal residue" evidence="8">
    <location>
        <position position="619"/>
    </location>
</feature>
<feature type="compositionally biased region" description="Pro residues" evidence="7">
    <location>
        <begin position="369"/>
        <end position="378"/>
    </location>
</feature>
<evidence type="ECO:0000256" key="6">
    <source>
        <dbReference type="PROSITE-ProRule" id="PRU00339"/>
    </source>
</evidence>
<evidence type="ECO:0000256" key="1">
    <source>
        <dbReference type="ARBA" id="ARBA00004123"/>
    </source>
</evidence>
<dbReference type="PANTHER" id="PTHR14017">
    <property type="entry name" value="LYSINE-SPECIFIC DEMETHYLASE"/>
    <property type="match status" value="1"/>
</dbReference>
<gene>
    <name evidence="8" type="ORF">AB205_0187460</name>
</gene>
<dbReference type="Gene3D" id="2.60.120.650">
    <property type="entry name" value="Cupin"/>
    <property type="match status" value="1"/>
</dbReference>
<dbReference type="OrthoDB" id="9907521at2759"/>
<protein>
    <recommendedName>
        <fullName evidence="4">[histone H3]-trimethyl-L-lysine(27) demethylase</fullName>
        <ecNumber evidence="4">1.14.11.68</ecNumber>
    </recommendedName>
</protein>
<evidence type="ECO:0000256" key="3">
    <source>
        <dbReference type="ARBA" id="ARBA00034483"/>
    </source>
</evidence>
<proteinExistence type="inferred from homology"/>
<dbReference type="InterPro" id="IPR019734">
    <property type="entry name" value="TPR_rpt"/>
</dbReference>
<feature type="region of interest" description="Disordered" evidence="7">
    <location>
        <begin position="174"/>
        <end position="390"/>
    </location>
</feature>
<feature type="compositionally biased region" description="Basic and acidic residues" evidence="7">
    <location>
        <begin position="261"/>
        <end position="273"/>
    </location>
</feature>
<dbReference type="GO" id="GO:0000978">
    <property type="term" value="F:RNA polymerase II cis-regulatory region sequence-specific DNA binding"/>
    <property type="evidence" value="ECO:0007669"/>
    <property type="project" value="TreeGrafter"/>
</dbReference>
<keyword evidence="6" id="KW-0802">TPR repeat</keyword>
<sequence length="619" mass="69627">MYRSQDQFGSRFPRDPFIGGINPAWNSPPHPRAWAPSGRCSSNLNQPQLPPHLPSSHVTNIGHPSKPYYPIGSPPGHRYGKLERVHSCVQSLLRDEQQPQIWEQLGQIYESEQEWEDAVRCYQAAARYHGGYELNTHISRLQQTHLWNVHAAPPHHRPKTLPRLQQVWDLMQHEQKRHFGGKRGPPQLKRPPPSSDSLQSPPHNPHGGDEQPMKRRRSGSPEQQRRGNPGMHSPPASGGSGNPYHQPTTKPNVWNPINHEPWGERRERQDSRPPPHVPSYSSYCPTRPPPPLHQQPRPPSDLSEARCQRSPAEVIPAPPPLHVPYDQRRPRIPPHKTSRTDISPPSDRFPSPVDNTARVCPPAEEPEPPKLICPPPLQAQPSSASSLQQSWLPAPVKEELKSGDDLEDILYGEGHVTGKQETYYPPCDNPVGSGVFDHRTQGVTTSNVRPRSEAYQDSNLDHVLKSLQKMDESGNMVLKGKFKESYVLPSMSVKPPIGTERNLPREKLNPPTPSIYLESKRDAFSPVLLQFCTDPKNPITVIRGLAGSLRLNLGLFSTKTLVDANGEHSVEVRTQVQQPSDENWDPSGTRQIWHCESSRSHTTIAKYAQYQASSFQESL</sequence>
<feature type="compositionally biased region" description="Polar residues" evidence="7">
    <location>
        <begin position="243"/>
        <end position="252"/>
    </location>
</feature>
<reference evidence="9" key="1">
    <citation type="journal article" date="2017" name="Nat. Commun.">
        <title>The North American bullfrog draft genome provides insight into hormonal regulation of long noncoding RNA.</title>
        <authorList>
            <person name="Hammond S.A."/>
            <person name="Warren R.L."/>
            <person name="Vandervalk B.P."/>
            <person name="Kucuk E."/>
            <person name="Khan H."/>
            <person name="Gibb E.A."/>
            <person name="Pandoh P."/>
            <person name="Kirk H."/>
            <person name="Zhao Y."/>
            <person name="Jones M."/>
            <person name="Mungall A.J."/>
            <person name="Coope R."/>
            <person name="Pleasance S."/>
            <person name="Moore R.A."/>
            <person name="Holt R.A."/>
            <person name="Round J.M."/>
            <person name="Ohora S."/>
            <person name="Walle B.V."/>
            <person name="Veldhoen N."/>
            <person name="Helbing C.C."/>
            <person name="Birol I."/>
        </authorList>
    </citation>
    <scope>NUCLEOTIDE SEQUENCE [LARGE SCALE GENOMIC DNA]</scope>
</reference>
<keyword evidence="2" id="KW-0539">Nucleus</keyword>
<dbReference type="InterPro" id="IPR011990">
    <property type="entry name" value="TPR-like_helical_dom_sf"/>
</dbReference>
<feature type="compositionally biased region" description="Low complexity" evidence="7">
    <location>
        <begin position="379"/>
        <end position="390"/>
    </location>
</feature>
<keyword evidence="9" id="KW-1185">Reference proteome</keyword>
<name>A0A2G9S0V1_AQUCT</name>
<dbReference type="GO" id="GO:0071558">
    <property type="term" value="F:histone H3K27me2/H3K27me3 demethylase activity"/>
    <property type="evidence" value="ECO:0007669"/>
    <property type="project" value="UniProtKB-EC"/>
</dbReference>
<dbReference type="GO" id="GO:0044666">
    <property type="term" value="C:MLL3/4 complex"/>
    <property type="evidence" value="ECO:0007669"/>
    <property type="project" value="TreeGrafter"/>
</dbReference>
<dbReference type="GO" id="GO:0007507">
    <property type="term" value="P:heart development"/>
    <property type="evidence" value="ECO:0007669"/>
    <property type="project" value="TreeGrafter"/>
</dbReference>
<accession>A0A2G9S0V1</accession>
<dbReference type="Gene3D" id="1.25.40.10">
    <property type="entry name" value="Tetratricopeptide repeat domain"/>
    <property type="match status" value="1"/>
</dbReference>
<dbReference type="EMBL" id="KV928669">
    <property type="protein sequence ID" value="PIO33797.1"/>
    <property type="molecule type" value="Genomic_DNA"/>
</dbReference>
<evidence type="ECO:0000256" key="7">
    <source>
        <dbReference type="SAM" id="MobiDB-lite"/>
    </source>
</evidence>
<dbReference type="PROSITE" id="PS50005">
    <property type="entry name" value="TPR"/>
    <property type="match status" value="1"/>
</dbReference>
<comment type="subcellular location">
    <subcellularLocation>
        <location evidence="1">Nucleus</location>
    </subcellularLocation>
</comment>
<dbReference type="PANTHER" id="PTHR14017:SF5">
    <property type="entry name" value="LYSINE-SPECIFIC DEMETHYLASE 6B"/>
    <property type="match status" value="1"/>
</dbReference>
<dbReference type="EC" id="1.14.11.68" evidence="4"/>
<dbReference type="GO" id="GO:0031490">
    <property type="term" value="F:chromatin DNA binding"/>
    <property type="evidence" value="ECO:0007669"/>
    <property type="project" value="TreeGrafter"/>
</dbReference>
<evidence type="ECO:0000313" key="8">
    <source>
        <dbReference type="EMBL" id="PIO33797.1"/>
    </source>
</evidence>
<dbReference type="GO" id="GO:0010468">
    <property type="term" value="P:regulation of gene expression"/>
    <property type="evidence" value="ECO:0007669"/>
    <property type="project" value="TreeGrafter"/>
</dbReference>
<comment type="catalytic activity">
    <reaction evidence="5">
        <text>N(6),N(6),N(6)-trimethyl-L-lysyl(27)-[histone H3] + 2 2-oxoglutarate + 2 O2 = N(6)-methyl-L-lysyl(27)-[histone H3] + 2 formaldehyde + 2 succinate + 2 CO2</text>
        <dbReference type="Rhea" id="RHEA:60224"/>
        <dbReference type="Rhea" id="RHEA-COMP:15535"/>
        <dbReference type="Rhea" id="RHEA-COMP:15544"/>
        <dbReference type="ChEBI" id="CHEBI:15379"/>
        <dbReference type="ChEBI" id="CHEBI:16526"/>
        <dbReference type="ChEBI" id="CHEBI:16810"/>
        <dbReference type="ChEBI" id="CHEBI:16842"/>
        <dbReference type="ChEBI" id="CHEBI:30031"/>
        <dbReference type="ChEBI" id="CHEBI:61929"/>
        <dbReference type="ChEBI" id="CHEBI:61961"/>
        <dbReference type="EC" id="1.14.11.68"/>
    </reaction>
</comment>
<feature type="repeat" description="TPR" evidence="6">
    <location>
        <begin position="99"/>
        <end position="132"/>
    </location>
</feature>
<feature type="compositionally biased region" description="Pro residues" evidence="7">
    <location>
        <begin position="286"/>
        <end position="299"/>
    </location>
</feature>
<evidence type="ECO:0000313" key="9">
    <source>
        <dbReference type="Proteomes" id="UP000228934"/>
    </source>
</evidence>
<dbReference type="SUPFAM" id="SSF48452">
    <property type="entry name" value="TPR-like"/>
    <property type="match status" value="1"/>
</dbReference>
<evidence type="ECO:0000256" key="4">
    <source>
        <dbReference type="ARBA" id="ARBA00034525"/>
    </source>
</evidence>
<evidence type="ECO:0000256" key="2">
    <source>
        <dbReference type="ARBA" id="ARBA00023242"/>
    </source>
</evidence>
<dbReference type="Proteomes" id="UP000228934">
    <property type="component" value="Unassembled WGS sequence"/>
</dbReference>
<dbReference type="AlphaFoldDB" id="A0A2G9S0V1"/>
<evidence type="ECO:0000256" key="5">
    <source>
        <dbReference type="ARBA" id="ARBA00048695"/>
    </source>
</evidence>